<sequence length="428" mass="47765">MCAPLGVRLSYFRRFIELHGGRQAFAGKTSAQVCFEYVVPYTKSSGLSLVDHVRLRTTDAESVQPATWYISHAWSYVFLETLDSLESFFAGGPEPVVWFCVFNNNQHEAASYPFEWWQTTFQSSLAAIGNVVMIMHPWKNPATLTRSWCIFEVYVAITVGATFDVALASNQEDQFLDDMVEDISAFHSMLATVSSERAQATVPSDKINIDSVIKAEVGFLGLDRLVFDTIKTWMLARLEQRVELAASLVEKAKYMKALAEFQGLLTHFTVAESLANEALQLYLESYGPLHADTLFVQGLVAVFRGFQYKPREDWEPVLLNVIDNLTTVVGPDHELTLNCMMQLGNLYVDILGMPDEALTLLGETLRRMRNVFGADHERTIACQMAYTLTEAGQDEYDVAVSKVTACITDVTRALGPHHPTSLAGPALE</sequence>
<keyword evidence="2" id="KW-1185">Reference proteome</keyword>
<gene>
    <name evidence="1" type="ORF">ACHHYP_13519</name>
</gene>
<dbReference type="OrthoDB" id="435799at2759"/>
<dbReference type="EMBL" id="JNBR01001900">
    <property type="protein sequence ID" value="OQR84336.1"/>
    <property type="molecule type" value="Genomic_DNA"/>
</dbReference>
<dbReference type="InterPro" id="IPR011990">
    <property type="entry name" value="TPR-like_helical_dom_sf"/>
</dbReference>
<accession>A0A1V9YF64</accession>
<dbReference type="Proteomes" id="UP000243579">
    <property type="component" value="Unassembled WGS sequence"/>
</dbReference>
<evidence type="ECO:0000313" key="2">
    <source>
        <dbReference type="Proteomes" id="UP000243579"/>
    </source>
</evidence>
<evidence type="ECO:0000313" key="1">
    <source>
        <dbReference type="EMBL" id="OQR84336.1"/>
    </source>
</evidence>
<dbReference type="STRING" id="1202772.A0A1V9YF64"/>
<dbReference type="AlphaFoldDB" id="A0A1V9YF64"/>
<dbReference type="Pfam" id="PF13374">
    <property type="entry name" value="TPR_10"/>
    <property type="match status" value="1"/>
</dbReference>
<comment type="caution">
    <text evidence="1">The sequence shown here is derived from an EMBL/GenBank/DDBJ whole genome shotgun (WGS) entry which is preliminary data.</text>
</comment>
<proteinExistence type="predicted"/>
<protein>
    <submittedName>
        <fullName evidence="1">Mbre TPR repeat protein</fullName>
    </submittedName>
</protein>
<name>A0A1V9YF64_ACHHY</name>
<dbReference type="Gene3D" id="1.25.40.10">
    <property type="entry name" value="Tetratricopeptide repeat domain"/>
    <property type="match status" value="1"/>
</dbReference>
<organism evidence="1 2">
    <name type="scientific">Achlya hypogyna</name>
    <name type="common">Oomycete</name>
    <name type="synonym">Protoachlya hypogyna</name>
    <dbReference type="NCBI Taxonomy" id="1202772"/>
    <lineage>
        <taxon>Eukaryota</taxon>
        <taxon>Sar</taxon>
        <taxon>Stramenopiles</taxon>
        <taxon>Oomycota</taxon>
        <taxon>Saprolegniomycetes</taxon>
        <taxon>Saprolegniales</taxon>
        <taxon>Achlyaceae</taxon>
        <taxon>Achlya</taxon>
    </lineage>
</organism>
<reference evidence="1 2" key="1">
    <citation type="journal article" date="2014" name="Genome Biol. Evol.">
        <title>The secreted proteins of Achlya hypogyna and Thraustotheca clavata identify the ancestral oomycete secretome and reveal gene acquisitions by horizontal gene transfer.</title>
        <authorList>
            <person name="Misner I."/>
            <person name="Blouin N."/>
            <person name="Leonard G."/>
            <person name="Richards T.A."/>
            <person name="Lane C.E."/>
        </authorList>
    </citation>
    <scope>NUCLEOTIDE SEQUENCE [LARGE SCALE GENOMIC DNA]</scope>
    <source>
        <strain evidence="1 2">ATCC 48635</strain>
    </source>
</reference>